<comment type="caution">
    <text evidence="2">The sequence shown here is derived from an EMBL/GenBank/DDBJ whole genome shotgun (WGS) entry which is preliminary data.</text>
</comment>
<feature type="non-terminal residue" evidence="2">
    <location>
        <position position="220"/>
    </location>
</feature>
<dbReference type="OrthoDB" id="1743443at2759"/>
<dbReference type="Proteomes" id="UP000257109">
    <property type="component" value="Unassembled WGS sequence"/>
</dbReference>
<dbReference type="EMBL" id="QJKJ01010575">
    <property type="protein sequence ID" value="RDX73292.1"/>
    <property type="molecule type" value="Genomic_DNA"/>
</dbReference>
<dbReference type="Pfam" id="PF24924">
    <property type="entry name" value="DUF7745"/>
    <property type="match status" value="2"/>
</dbReference>
<organism evidence="2 3">
    <name type="scientific">Mucuna pruriens</name>
    <name type="common">Velvet bean</name>
    <name type="synonym">Dolichos pruriens</name>
    <dbReference type="NCBI Taxonomy" id="157652"/>
    <lineage>
        <taxon>Eukaryota</taxon>
        <taxon>Viridiplantae</taxon>
        <taxon>Streptophyta</taxon>
        <taxon>Embryophyta</taxon>
        <taxon>Tracheophyta</taxon>
        <taxon>Spermatophyta</taxon>
        <taxon>Magnoliopsida</taxon>
        <taxon>eudicotyledons</taxon>
        <taxon>Gunneridae</taxon>
        <taxon>Pentapetalae</taxon>
        <taxon>rosids</taxon>
        <taxon>fabids</taxon>
        <taxon>Fabales</taxon>
        <taxon>Fabaceae</taxon>
        <taxon>Papilionoideae</taxon>
        <taxon>50 kb inversion clade</taxon>
        <taxon>NPAAA clade</taxon>
        <taxon>indigoferoid/millettioid clade</taxon>
        <taxon>Phaseoleae</taxon>
        <taxon>Mucuna</taxon>
    </lineage>
</organism>
<proteinExistence type="predicted"/>
<gene>
    <name evidence="2" type="ORF">CR513_47123</name>
</gene>
<evidence type="ECO:0000313" key="3">
    <source>
        <dbReference type="Proteomes" id="UP000257109"/>
    </source>
</evidence>
<evidence type="ECO:0000313" key="2">
    <source>
        <dbReference type="EMBL" id="RDX73292.1"/>
    </source>
</evidence>
<keyword evidence="3" id="KW-1185">Reference proteome</keyword>
<protein>
    <recommendedName>
        <fullName evidence="1">DUF7745 domain-containing protein</fullName>
    </recommendedName>
</protein>
<dbReference type="PANTHER" id="PTHR48154:SF1">
    <property type="entry name" value="PROTEIN, PUTATIVE-RELATED"/>
    <property type="match status" value="1"/>
</dbReference>
<dbReference type="InterPro" id="IPR056647">
    <property type="entry name" value="DUF7745"/>
</dbReference>
<feature type="domain" description="DUF7745" evidence="1">
    <location>
        <begin position="144"/>
        <end position="215"/>
    </location>
</feature>
<name>A0A371F4Q7_MUCPR</name>
<dbReference type="PANTHER" id="PTHR48154">
    <property type="entry name" value="PROTEIN, PUTATIVE-RELATED"/>
    <property type="match status" value="1"/>
</dbReference>
<evidence type="ECO:0000259" key="1">
    <source>
        <dbReference type="Pfam" id="PF24924"/>
    </source>
</evidence>
<reference evidence="2" key="1">
    <citation type="submission" date="2018-05" db="EMBL/GenBank/DDBJ databases">
        <title>Draft genome of Mucuna pruriens seed.</title>
        <authorList>
            <person name="Nnadi N.E."/>
            <person name="Vos R."/>
            <person name="Hasami M.H."/>
            <person name="Devisetty U.K."/>
            <person name="Aguiy J.C."/>
        </authorList>
    </citation>
    <scope>NUCLEOTIDE SEQUENCE [LARGE SCALE GENOMIC DNA]</scope>
    <source>
        <strain evidence="2">JCA_2017</strain>
    </source>
</reference>
<sequence>MGKSWDSLLHTLHLHDSHYEQGLIPELEFNLGSERRPRGTLPIKIRVPNYGILRHFDDLLKDLIQIDVQPRALSTLTQFYDPSIRNFTFQDYQLDPTIEEYEHILGQSLVERQPYLYEGNFSSWAKVAELLKVTKPELMGKRPKRNGEAFIDVLRVDLYVIILLPSLNDYIDRVAMDVFWAFLEKKNPVVVMLANTYYRLNNSREGSRRRLSYCPHALCL</sequence>
<feature type="domain" description="DUF7745" evidence="1">
    <location>
        <begin position="59"/>
        <end position="139"/>
    </location>
</feature>
<dbReference type="AlphaFoldDB" id="A0A371F4Q7"/>
<accession>A0A371F4Q7</accession>